<gene>
    <name evidence="2" type="ORF">B0T18DRAFT_390629</name>
</gene>
<evidence type="ECO:0000256" key="1">
    <source>
        <dbReference type="SAM" id="MobiDB-lite"/>
    </source>
</evidence>
<feature type="region of interest" description="Disordered" evidence="1">
    <location>
        <begin position="107"/>
        <end position="144"/>
    </location>
</feature>
<evidence type="ECO:0000313" key="3">
    <source>
        <dbReference type="Proteomes" id="UP001172155"/>
    </source>
</evidence>
<evidence type="ECO:0000313" key="2">
    <source>
        <dbReference type="EMBL" id="KAK0746134.1"/>
    </source>
</evidence>
<comment type="caution">
    <text evidence="2">The sequence shown here is derived from an EMBL/GenBank/DDBJ whole genome shotgun (WGS) entry which is preliminary data.</text>
</comment>
<dbReference type="EMBL" id="JAUKUD010000004">
    <property type="protein sequence ID" value="KAK0746134.1"/>
    <property type="molecule type" value="Genomic_DNA"/>
</dbReference>
<dbReference type="Proteomes" id="UP001172155">
    <property type="component" value="Unassembled WGS sequence"/>
</dbReference>
<dbReference type="AlphaFoldDB" id="A0AA40EV55"/>
<feature type="compositionally biased region" description="Basic and acidic residues" evidence="1">
    <location>
        <begin position="168"/>
        <end position="189"/>
    </location>
</feature>
<accession>A0AA40EV55</accession>
<sequence length="228" mass="25048">MDRSRSETIPFAAEPEDGDPSLMKIGIPHVSYWQLPDEDGYTYSAKYQAQIDEKGATSQVLVNYRLNRVAGWQNTLKVYDIDSDDENDEPGWHTSFIKDITAKAKKSAKSKGKASTKGKAKANADADADSDTNPEVPDILPFAQAPSTKKVTLSSIQRDSMVKMTHQGYDENRESPPRPGADPRIHHGDTFSSPNHAGGGYDCLGRFVVVGPAWQFGFLQSLLTSLEV</sequence>
<name>A0AA40EV55_9PEZI</name>
<organism evidence="2 3">
    <name type="scientific">Schizothecium vesticola</name>
    <dbReference type="NCBI Taxonomy" id="314040"/>
    <lineage>
        <taxon>Eukaryota</taxon>
        <taxon>Fungi</taxon>
        <taxon>Dikarya</taxon>
        <taxon>Ascomycota</taxon>
        <taxon>Pezizomycotina</taxon>
        <taxon>Sordariomycetes</taxon>
        <taxon>Sordariomycetidae</taxon>
        <taxon>Sordariales</taxon>
        <taxon>Schizotheciaceae</taxon>
        <taxon>Schizothecium</taxon>
    </lineage>
</organism>
<protein>
    <submittedName>
        <fullName evidence="2">Uncharacterized protein</fullName>
    </submittedName>
</protein>
<feature type="region of interest" description="Disordered" evidence="1">
    <location>
        <begin position="168"/>
        <end position="193"/>
    </location>
</feature>
<feature type="compositionally biased region" description="Basic residues" evidence="1">
    <location>
        <begin position="107"/>
        <end position="120"/>
    </location>
</feature>
<proteinExistence type="predicted"/>
<feature type="region of interest" description="Disordered" evidence="1">
    <location>
        <begin position="1"/>
        <end position="20"/>
    </location>
</feature>
<reference evidence="2" key="1">
    <citation type="submission" date="2023-06" db="EMBL/GenBank/DDBJ databases">
        <title>Genome-scale phylogeny and comparative genomics of the fungal order Sordariales.</title>
        <authorList>
            <consortium name="Lawrence Berkeley National Laboratory"/>
            <person name="Hensen N."/>
            <person name="Bonometti L."/>
            <person name="Westerberg I."/>
            <person name="Brannstrom I.O."/>
            <person name="Guillou S."/>
            <person name="Cros-Aarteil S."/>
            <person name="Calhoun S."/>
            <person name="Haridas S."/>
            <person name="Kuo A."/>
            <person name="Mondo S."/>
            <person name="Pangilinan J."/>
            <person name="Riley R."/>
            <person name="LaButti K."/>
            <person name="Andreopoulos B."/>
            <person name="Lipzen A."/>
            <person name="Chen C."/>
            <person name="Yanf M."/>
            <person name="Daum C."/>
            <person name="Ng V."/>
            <person name="Clum A."/>
            <person name="Steindorff A."/>
            <person name="Ohm R."/>
            <person name="Martin F."/>
            <person name="Silar P."/>
            <person name="Natvig D."/>
            <person name="Lalanne C."/>
            <person name="Gautier V."/>
            <person name="Ament-velasquez S.L."/>
            <person name="Kruys A."/>
            <person name="Hutchinson M.I."/>
            <person name="Powell A.J."/>
            <person name="Barry K."/>
            <person name="Miller A.N."/>
            <person name="Grigoriev I.V."/>
            <person name="Debuchy R."/>
            <person name="Gladieux P."/>
            <person name="Thoren M.H."/>
            <person name="Johannesson H."/>
        </authorList>
    </citation>
    <scope>NUCLEOTIDE SEQUENCE</scope>
    <source>
        <strain evidence="2">SMH3187-1</strain>
    </source>
</reference>
<keyword evidence="3" id="KW-1185">Reference proteome</keyword>